<dbReference type="AlphaFoldDB" id="A0A1M7V190"/>
<keyword evidence="4" id="KW-0443">Lipid metabolism</keyword>
<evidence type="ECO:0000256" key="4">
    <source>
        <dbReference type="ARBA" id="ARBA00023098"/>
    </source>
</evidence>
<feature type="domain" description="PLD phosphodiesterase" evidence="6">
    <location>
        <begin position="141"/>
        <end position="168"/>
    </location>
</feature>
<evidence type="ECO:0000259" key="6">
    <source>
        <dbReference type="PROSITE" id="PS50035"/>
    </source>
</evidence>
<organism evidence="7 8">
    <name type="scientific">Geodermatophilus obscurus</name>
    <dbReference type="NCBI Taxonomy" id="1861"/>
    <lineage>
        <taxon>Bacteria</taxon>
        <taxon>Bacillati</taxon>
        <taxon>Actinomycetota</taxon>
        <taxon>Actinomycetes</taxon>
        <taxon>Geodermatophilales</taxon>
        <taxon>Geodermatophilaceae</taxon>
        <taxon>Geodermatophilus</taxon>
    </lineage>
</organism>
<dbReference type="GO" id="GO:0009395">
    <property type="term" value="P:phospholipid catabolic process"/>
    <property type="evidence" value="ECO:0007669"/>
    <property type="project" value="TreeGrafter"/>
</dbReference>
<dbReference type="SMART" id="SM00155">
    <property type="entry name" value="PLDc"/>
    <property type="match status" value="2"/>
</dbReference>
<proteinExistence type="predicted"/>
<evidence type="ECO:0000313" key="7">
    <source>
        <dbReference type="EMBL" id="SHN89041.1"/>
    </source>
</evidence>
<dbReference type="Proteomes" id="UP000184428">
    <property type="component" value="Unassembled WGS sequence"/>
</dbReference>
<comment type="catalytic activity">
    <reaction evidence="1">
        <text>a 1,2-diacyl-sn-glycero-3-phosphocholine + H2O = a 1,2-diacyl-sn-glycero-3-phosphate + choline + H(+)</text>
        <dbReference type="Rhea" id="RHEA:14445"/>
        <dbReference type="ChEBI" id="CHEBI:15354"/>
        <dbReference type="ChEBI" id="CHEBI:15377"/>
        <dbReference type="ChEBI" id="CHEBI:15378"/>
        <dbReference type="ChEBI" id="CHEBI:57643"/>
        <dbReference type="ChEBI" id="CHEBI:58608"/>
        <dbReference type="EC" id="3.1.4.4"/>
    </reaction>
</comment>
<dbReference type="Pfam" id="PF13091">
    <property type="entry name" value="PLDc_2"/>
    <property type="match status" value="1"/>
</dbReference>
<dbReference type="GO" id="GO:0004630">
    <property type="term" value="F:phospholipase D activity"/>
    <property type="evidence" value="ECO:0007669"/>
    <property type="project" value="UniProtKB-EC"/>
</dbReference>
<protein>
    <submittedName>
        <fullName evidence="7">Phosphatidylserine/phosphatidylglycerophosphate/cardiolipin synthase</fullName>
    </submittedName>
</protein>
<dbReference type="PROSITE" id="PS50035">
    <property type="entry name" value="PLD"/>
    <property type="match status" value="2"/>
</dbReference>
<dbReference type="PANTHER" id="PTHR18896:SF76">
    <property type="entry name" value="PHOSPHOLIPASE"/>
    <property type="match status" value="1"/>
</dbReference>
<dbReference type="InterPro" id="IPR001736">
    <property type="entry name" value="PLipase_D/transphosphatidylase"/>
</dbReference>
<evidence type="ECO:0000256" key="5">
    <source>
        <dbReference type="SAM" id="MobiDB-lite"/>
    </source>
</evidence>
<dbReference type="InterPro" id="IPR015679">
    <property type="entry name" value="PLipase_D_fam"/>
</dbReference>
<sequence length="504" mass="55956">MAEDPFGPASGPIATETLLVPGETCWRIERADRFAVFIDAADYFAALKWSVLRARRRVLFIGWDFDPRIQMDPRRAGTARSDRLGRVLEAAVRKNPELQIGVLHWDVGTLIALARGLAPLTLLNRHTPDRLTLTVDTNHPVGGAHHQKIVVIDDCLAFAGGIDVTTDRWDTSEHRDGHRLRRRPGSRRPSGPWHDVTSVVSGEAARAIGDLARERWESGTGDRLETVEGLEPCWPDGVEPLLTDVDVAVSRTRPEYGGADLVHEIELLWLAAVASARRSVYIESQFFANRRIAEAIADRLREPDGPEFVVVNPESSASWLQEKAMGTARAKLLALLEDADVHGRFRLYVPVTERRRSIYVHAKVAVVDDRLLRIGSSNLNNRSMGLDTECDVSIEVRPGDPRAEEKAAAITGLRDRLLGEHLGVPPSAVVDAIEACGGSLLQAVESLRRPVGRSLVPFTPPDLGPVEQTLADTELLDAEQTPDRWHRVRRSFRPRVHGGRTRRR</sequence>
<name>A0A1M7V190_9ACTN</name>
<gene>
    <name evidence="7" type="ORF">SAMN05660350_05036</name>
</gene>
<accession>A0A1M7V190</accession>
<feature type="region of interest" description="Disordered" evidence="5">
    <location>
        <begin position="168"/>
        <end position="196"/>
    </location>
</feature>
<dbReference type="InterPro" id="IPR025202">
    <property type="entry name" value="PLD-like_dom"/>
</dbReference>
<dbReference type="PANTHER" id="PTHR18896">
    <property type="entry name" value="PHOSPHOLIPASE D"/>
    <property type="match status" value="1"/>
</dbReference>
<feature type="compositionally biased region" description="Basic residues" evidence="5">
    <location>
        <begin position="177"/>
        <end position="186"/>
    </location>
</feature>
<dbReference type="Gene3D" id="3.30.870.10">
    <property type="entry name" value="Endonuclease Chain A"/>
    <property type="match status" value="2"/>
</dbReference>
<evidence type="ECO:0000256" key="3">
    <source>
        <dbReference type="ARBA" id="ARBA00022801"/>
    </source>
</evidence>
<dbReference type="RefSeq" id="WP_072921547.1">
    <property type="nucleotide sequence ID" value="NZ_FRDM01000086.1"/>
</dbReference>
<evidence type="ECO:0000313" key="8">
    <source>
        <dbReference type="Proteomes" id="UP000184428"/>
    </source>
</evidence>
<feature type="domain" description="PLD phosphodiesterase" evidence="6">
    <location>
        <begin position="356"/>
        <end position="383"/>
    </location>
</feature>
<evidence type="ECO:0000256" key="1">
    <source>
        <dbReference type="ARBA" id="ARBA00000798"/>
    </source>
</evidence>
<dbReference type="OrthoDB" id="8828485at2"/>
<dbReference type="EMBL" id="FRDM01000086">
    <property type="protein sequence ID" value="SHN89041.1"/>
    <property type="molecule type" value="Genomic_DNA"/>
</dbReference>
<keyword evidence="3" id="KW-0378">Hydrolase</keyword>
<keyword evidence="2" id="KW-0677">Repeat</keyword>
<reference evidence="7 8" key="1">
    <citation type="submission" date="2016-12" db="EMBL/GenBank/DDBJ databases">
        <authorList>
            <person name="Song W.-J."/>
            <person name="Kurnit D.M."/>
        </authorList>
    </citation>
    <scope>NUCLEOTIDE SEQUENCE [LARGE SCALE GENOMIC DNA]</scope>
    <source>
        <strain evidence="7 8">DSM 43162</strain>
    </source>
</reference>
<dbReference type="CDD" id="cd09143">
    <property type="entry name" value="PLDc_vPLD1_2_like_bac_2"/>
    <property type="match status" value="1"/>
</dbReference>
<dbReference type="CDD" id="cd09140">
    <property type="entry name" value="PLDc_vPLD1_2_like_bac_1"/>
    <property type="match status" value="1"/>
</dbReference>
<evidence type="ECO:0000256" key="2">
    <source>
        <dbReference type="ARBA" id="ARBA00022737"/>
    </source>
</evidence>
<dbReference type="SUPFAM" id="SSF56024">
    <property type="entry name" value="Phospholipase D/nuclease"/>
    <property type="match status" value="2"/>
</dbReference>